<dbReference type="Pfam" id="PF14765">
    <property type="entry name" value="PS-DH"/>
    <property type="match status" value="1"/>
</dbReference>
<dbReference type="SUPFAM" id="SSF55048">
    <property type="entry name" value="Probable ACP-binding domain of malonyl-CoA ACP transacylase"/>
    <property type="match status" value="1"/>
</dbReference>
<evidence type="ECO:0000256" key="9">
    <source>
        <dbReference type="SAM" id="MobiDB-lite"/>
    </source>
</evidence>
<organism evidence="13 14">
    <name type="scientific">Apiospora saccharicola</name>
    <dbReference type="NCBI Taxonomy" id="335842"/>
    <lineage>
        <taxon>Eukaryota</taxon>
        <taxon>Fungi</taxon>
        <taxon>Dikarya</taxon>
        <taxon>Ascomycota</taxon>
        <taxon>Pezizomycotina</taxon>
        <taxon>Sordariomycetes</taxon>
        <taxon>Xylariomycetidae</taxon>
        <taxon>Amphisphaeriales</taxon>
        <taxon>Apiosporaceae</taxon>
        <taxon>Apiospora</taxon>
    </lineage>
</organism>
<dbReference type="Pfam" id="PF00698">
    <property type="entry name" value="Acyl_transf_1"/>
    <property type="match status" value="1"/>
</dbReference>
<protein>
    <recommendedName>
        <fullName evidence="15">Polyketide synthase</fullName>
    </recommendedName>
</protein>
<reference evidence="13 14" key="1">
    <citation type="submission" date="2023-01" db="EMBL/GenBank/DDBJ databases">
        <title>Analysis of 21 Apiospora genomes using comparative genomics revels a genus with tremendous synthesis potential of carbohydrate active enzymes and secondary metabolites.</title>
        <authorList>
            <person name="Sorensen T."/>
        </authorList>
    </citation>
    <scope>NUCLEOTIDE SEQUENCE [LARGE SCALE GENOMIC DNA]</scope>
    <source>
        <strain evidence="13 14">CBS 83171</strain>
    </source>
</reference>
<dbReference type="Pfam" id="PF08240">
    <property type="entry name" value="ADH_N"/>
    <property type="match status" value="1"/>
</dbReference>
<evidence type="ECO:0000256" key="7">
    <source>
        <dbReference type="ARBA" id="ARBA00023315"/>
    </source>
</evidence>
<evidence type="ECO:0000259" key="12">
    <source>
        <dbReference type="PROSITE" id="PS52019"/>
    </source>
</evidence>
<dbReference type="Gene3D" id="3.40.47.10">
    <property type="match status" value="1"/>
</dbReference>
<keyword evidence="5" id="KW-0560">Oxidoreductase</keyword>
<dbReference type="SMART" id="SM00827">
    <property type="entry name" value="PKS_AT"/>
    <property type="match status" value="1"/>
</dbReference>
<evidence type="ECO:0000256" key="1">
    <source>
        <dbReference type="ARBA" id="ARBA00022450"/>
    </source>
</evidence>
<evidence type="ECO:0000256" key="3">
    <source>
        <dbReference type="ARBA" id="ARBA00022679"/>
    </source>
</evidence>
<dbReference type="Gene3D" id="3.40.50.150">
    <property type="entry name" value="Vaccinia Virus protein VP39"/>
    <property type="match status" value="1"/>
</dbReference>
<dbReference type="InterPro" id="IPR014030">
    <property type="entry name" value="Ketoacyl_synth_N"/>
</dbReference>
<keyword evidence="6" id="KW-0511">Multifunctional enzyme</keyword>
<evidence type="ECO:0000313" key="14">
    <source>
        <dbReference type="Proteomes" id="UP001446871"/>
    </source>
</evidence>
<dbReference type="Pfam" id="PF08659">
    <property type="entry name" value="KR"/>
    <property type="match status" value="1"/>
</dbReference>
<dbReference type="InterPro" id="IPR013217">
    <property type="entry name" value="Methyltransf_12"/>
</dbReference>
<dbReference type="CDD" id="cd05195">
    <property type="entry name" value="enoyl_red"/>
    <property type="match status" value="1"/>
</dbReference>
<dbReference type="InterPro" id="IPR009081">
    <property type="entry name" value="PP-bd_ACP"/>
</dbReference>
<dbReference type="PANTHER" id="PTHR43775">
    <property type="entry name" value="FATTY ACID SYNTHASE"/>
    <property type="match status" value="1"/>
</dbReference>
<dbReference type="Pfam" id="PF00550">
    <property type="entry name" value="PP-binding"/>
    <property type="match status" value="1"/>
</dbReference>
<dbReference type="InterPro" id="IPR016035">
    <property type="entry name" value="Acyl_Trfase/lysoPLipase"/>
</dbReference>
<feature type="region of interest" description="Disordered" evidence="9">
    <location>
        <begin position="459"/>
        <end position="491"/>
    </location>
</feature>
<evidence type="ECO:0000259" key="11">
    <source>
        <dbReference type="PROSITE" id="PS52004"/>
    </source>
</evidence>
<dbReference type="InterPro" id="IPR029063">
    <property type="entry name" value="SAM-dependent_MTases_sf"/>
</dbReference>
<dbReference type="EMBL" id="JAQQWM010000008">
    <property type="protein sequence ID" value="KAK8054299.1"/>
    <property type="molecule type" value="Genomic_DNA"/>
</dbReference>
<dbReference type="Gene3D" id="3.30.70.3290">
    <property type="match status" value="1"/>
</dbReference>
<dbReference type="SMART" id="SM00826">
    <property type="entry name" value="PKS_DH"/>
    <property type="match status" value="1"/>
</dbReference>
<dbReference type="InterPro" id="IPR020841">
    <property type="entry name" value="PKS_Beta-ketoAc_synthase_dom"/>
</dbReference>
<keyword evidence="14" id="KW-1185">Reference proteome</keyword>
<keyword evidence="4" id="KW-0521">NADP</keyword>
<sequence>MAPITVTEPPSSDALEPVAIIGMGCRWPGDSETPSELWSYLQAKRSSYSKFPKDRINGDAFYHPDPNRPGSFKTEGGCFLEADVRQFDSSFFGIHPKEVLTMDPAQRKFLEVVYEAIESAGVPLDKLSGSKTGTFVGNFNYDHQLMHYRDPEYALPYSVTGSGITILSNRINYIFNLKGPSMTLDTACSSSLYALHLACSAIQTGDCDSAVVGGTNLILTPECQIFSSVLGAVSATSVCHTFDSRADGYARADGIGALYIKRLSQAVADGDPIRAVIRGTAFNANGRTGGSRIRARRAKKLASVERYFECHGTGTPVGDPIEVAAIGEVFAATRSASNPMLIGSIKSNMGHSEPSSGIAGVMKAVLAIEQGVIPPTVGIQTLNPDVDLKEGRLKIVTESVPWPDLDVRRASINSFGYGGSNAHVIVESVEALLPGYRSSHQASADRGGLETFARMNGNSTVQPPRDMTEQTSCNGHANSRRHQVAETTKLRTSHSKKQYLLPFSAHDERTLLANYDALLRSQGKWDLQDVAYTLSGRRSRFPQRSYVIKDVADGLPGFPEELPPPKKVPATATPTLGFVFTGQGAQWPRMGAALMAEYASCLATIRRLDKYLDDLDEGVGRDWSIEEVLQQGPEHSPVHQAELSQPLVTALQIMLVNLLSQWGITPGAAIGHSSGEIAASYATGILSEQEAITVAYLRGRAVSQNRSRGLMMAVGASLSRVQPLVDGYDGTIKVACHNSPESYTLSGDADNITDLKRRLDEDQIFCRLLQTGNNAYHSDHMKALGPKYESDLNVLMPRKSAARSLNKGASKIRPASQAVFFSSVYGHAAPWSMLDAKYWRQNLESPVLFHQGVAELVTRAPVDILVEIGPHAALHGPLRQLSQTMSESQGNGNSSSSSSIKFPEYLPTLTRGGDDVKNLLTLAGNLFTRGYNVDVSRLGKDVVFPSTGYIGMALEAASQIIEMQGRQVSEVECYDIRNVSLSKALIVPEDDFGIETLFTMRPASLNNVSRHQWLFDFVLTTVSTDGGVDTFTEHCRGQVEIGFEKYAFPESPTVAAIRTSPYRKRIVNAAQWYESFARVGLCYGPMFQGLSKISAVGQESCSQALVGLVPTAKAMSGESRYILHPASLDAAMQLSILAAHQNVATKFHRAFMPTAMESVKVWPNKVSQGTHAEAYAKATLKGLRGLAADVVLLGPDGQRVLEASNMFLTSSDQSAAKLIDESRPYTRMVWKPDFDYLTSGVLSRLYPEVVLESDAVIPSLNHLALHQLIHFQSTHAELFEKGTDQPHLQRLLDWTTEKLAEAVADPNSPAAQIAGYDGPHRAREIGRLSAALTPRSSEARLMCHLYDNLGAIYSGEASGIQVALQDNLLLENYETGQVYREGNRRLAAVMALLAHQNPAMRILEVGAGTGSATNEILPALRGEDTWRQYAEYRFTDTTPSFLASGEERFARCGGLTFGTFDMEQSGESQGYAQDWDAVVASNVIHATSDIHATLVHVRGLLRPGGRMVLLELTRSQLSAGLVLGTFSDFWKADHDPRYPRHDGPFLSKALWEAVLPAAGFSGLDFHLDDYAGANVSTTVLCATAVEPAIQVPRPLAAAAESRTCGIAVVYRHVDIPPPFAQPMADCIAEANGGAPVSIVPLAGLLETDITSSYDRFVFVLETAGSFFLDVTPEEWAIFQSILVRPASSSLWVTCGDLMDGTEPLHAMASGLARGIRTENMSLRFGLLDLDRVPNASDSAVFSLVGRLERQILSHGGRGLKEDSEFRYKNGVLHTSRLVNDATLVVEQSSGASTDQELATEKVLLRHLTTRPLQLAIEKASVLSTVYFKPDPAFSKTLPADEVEIEVRYAGVNNKDIAVLTGRHHSDSFSDECSGVVTQVGSEVEGLRPGDLVYCQSFARFGNYVRDKAAFCQRLEDGDTLEGTATLPVAFSTAIHGLLELGRLEKGETVLIQSATGAVGLAACQIARMVGAEILATVGVGAGAGAGEKNNKKAELLAMGFGIREDHVFPSRDRFTPQAILERTGGRGVDVILCSARGELMHEYWRTVASGGRFIEIGRTEVLDKGSLGLDVFRRNATFASFDLEVISTTKPQITARLMRTIQKLKAEGHIRPLPSTRFHAAEIDKAFMAFTKGTHIGKLLVSYDHDSDEGVTVQRDPFVAKFDPDATYLLVGCLGGLGRSFSTWAVLRGARHLLYLSRSGAVDGEARSFVEGLRGCGVEVSIVRGDVTSLPDVQRAVEAAGRRPIRGVVQGALSLHDGLFEAMSLEQFQATARPRVLGTLNLDRATRHCPLDFFELWSSWTVVFGTSTQSNYLASNAFLDAFARHRRARGRPCTSLALSQVLGVGIVSYMPEYQQAMVRNGYYGNDEGEFLRYCEQGILPPPGPAHVLDPAFRYDPQTLGHLLVGIEPAGLRNLGHQYPISDMPWYHDPRFQNLIQATALLSSAGHDQRGAAAAAAAAAAAGDEDSTALDRIVGKLSRLLYIPVDEVDVDQAISHYGIDSMVAAELRNWCLSAFGRQVSMLKLLSATMTVQKLAEEAEQKLTVE</sequence>
<dbReference type="Pfam" id="PF08242">
    <property type="entry name" value="Methyltransf_12"/>
    <property type="match status" value="1"/>
</dbReference>
<feature type="domain" description="Carrier" evidence="10">
    <location>
        <begin position="2463"/>
        <end position="2541"/>
    </location>
</feature>
<feature type="domain" description="Ketosynthase family 3 (KS3)" evidence="11">
    <location>
        <begin position="15"/>
        <end position="428"/>
    </location>
</feature>
<dbReference type="SUPFAM" id="SSF53335">
    <property type="entry name" value="S-adenosyl-L-methionine-dependent methyltransferases"/>
    <property type="match status" value="1"/>
</dbReference>
<dbReference type="InterPro" id="IPR050091">
    <property type="entry name" value="PKS_NRPS_Biosynth_Enz"/>
</dbReference>
<dbReference type="PROSITE" id="PS00606">
    <property type="entry name" value="KS3_1"/>
    <property type="match status" value="1"/>
</dbReference>
<dbReference type="SUPFAM" id="SSF50129">
    <property type="entry name" value="GroES-like"/>
    <property type="match status" value="1"/>
</dbReference>
<dbReference type="CDD" id="cd00833">
    <property type="entry name" value="PKS"/>
    <property type="match status" value="1"/>
</dbReference>
<dbReference type="InterPro" id="IPR020843">
    <property type="entry name" value="ER"/>
</dbReference>
<keyword evidence="1" id="KW-0596">Phosphopantetheine</keyword>
<dbReference type="PROSITE" id="PS50075">
    <property type="entry name" value="CARRIER"/>
    <property type="match status" value="1"/>
</dbReference>
<dbReference type="InterPro" id="IPR013968">
    <property type="entry name" value="PKS_KR"/>
</dbReference>
<feature type="region of interest" description="C-terminal hotdog fold" evidence="8">
    <location>
        <begin position="1064"/>
        <end position="1217"/>
    </location>
</feature>
<dbReference type="Pfam" id="PF23114">
    <property type="entry name" value="NAD-bd_HRPKS_sdrA"/>
    <property type="match status" value="1"/>
</dbReference>
<dbReference type="PROSITE" id="PS52019">
    <property type="entry name" value="PKS_MFAS_DH"/>
    <property type="match status" value="1"/>
</dbReference>
<dbReference type="Gene3D" id="1.10.1200.10">
    <property type="entry name" value="ACP-like"/>
    <property type="match status" value="1"/>
</dbReference>
<accession>A0ABR1U5Y5</accession>
<gene>
    <name evidence="13" type="ORF">PG996_013600</name>
</gene>
<dbReference type="PANTHER" id="PTHR43775:SF50">
    <property type="entry name" value="HIGHLY REDUCING POLYKETIDE SYNTHASE SRDA"/>
    <property type="match status" value="1"/>
</dbReference>
<dbReference type="InterPro" id="IPR016039">
    <property type="entry name" value="Thiolase-like"/>
</dbReference>
<dbReference type="SMART" id="SM00822">
    <property type="entry name" value="PKS_KR"/>
    <property type="match status" value="1"/>
</dbReference>
<dbReference type="Pfam" id="PF16197">
    <property type="entry name" value="KAsynt_C_assoc"/>
    <property type="match status" value="1"/>
</dbReference>
<evidence type="ECO:0008006" key="15">
    <source>
        <dbReference type="Google" id="ProtNLM"/>
    </source>
</evidence>
<dbReference type="Gene3D" id="3.40.50.720">
    <property type="entry name" value="NAD(P)-binding Rossmann-like Domain"/>
    <property type="match status" value="1"/>
</dbReference>
<dbReference type="Gene3D" id="3.90.180.10">
    <property type="entry name" value="Medium-chain alcohol dehydrogenases, catalytic domain"/>
    <property type="match status" value="1"/>
</dbReference>
<evidence type="ECO:0000256" key="2">
    <source>
        <dbReference type="ARBA" id="ARBA00022553"/>
    </source>
</evidence>
<dbReference type="InterPro" id="IPR042104">
    <property type="entry name" value="PKS_dehydratase_sf"/>
</dbReference>
<dbReference type="InterPro" id="IPR056501">
    <property type="entry name" value="NAD-bd_HRPKS_sdrA"/>
</dbReference>
<dbReference type="Proteomes" id="UP001446871">
    <property type="component" value="Unassembled WGS sequence"/>
</dbReference>
<dbReference type="InterPro" id="IPR036291">
    <property type="entry name" value="NAD(P)-bd_dom_sf"/>
</dbReference>
<dbReference type="Gene3D" id="3.40.366.10">
    <property type="entry name" value="Malonyl-Coenzyme A Acyl Carrier Protein, domain 2"/>
    <property type="match status" value="1"/>
</dbReference>
<dbReference type="InterPro" id="IPR020806">
    <property type="entry name" value="PKS_PP-bd"/>
</dbReference>
<dbReference type="Gene3D" id="3.10.129.110">
    <property type="entry name" value="Polyketide synthase dehydratase"/>
    <property type="match status" value="1"/>
</dbReference>
<evidence type="ECO:0000259" key="10">
    <source>
        <dbReference type="PROSITE" id="PS50075"/>
    </source>
</evidence>
<evidence type="ECO:0000256" key="8">
    <source>
        <dbReference type="PROSITE-ProRule" id="PRU01363"/>
    </source>
</evidence>
<dbReference type="InterPro" id="IPR032821">
    <property type="entry name" value="PKS_assoc"/>
</dbReference>
<name>A0ABR1U5Y5_9PEZI</name>
<dbReference type="SMART" id="SM00829">
    <property type="entry name" value="PKS_ER"/>
    <property type="match status" value="1"/>
</dbReference>
<evidence type="ECO:0000313" key="13">
    <source>
        <dbReference type="EMBL" id="KAK8054299.1"/>
    </source>
</evidence>
<dbReference type="Pfam" id="PF02801">
    <property type="entry name" value="Ketoacyl-synt_C"/>
    <property type="match status" value="1"/>
</dbReference>
<comment type="caution">
    <text evidence="13">The sequence shown here is derived from an EMBL/GenBank/DDBJ whole genome shotgun (WGS) entry which is preliminary data.</text>
</comment>
<dbReference type="InterPro" id="IPR001227">
    <property type="entry name" value="Ac_transferase_dom_sf"/>
</dbReference>
<keyword evidence="3" id="KW-0808">Transferase</keyword>
<dbReference type="SMART" id="SM00825">
    <property type="entry name" value="PKS_KS"/>
    <property type="match status" value="1"/>
</dbReference>
<dbReference type="InterPro" id="IPR014031">
    <property type="entry name" value="Ketoacyl_synth_C"/>
</dbReference>
<dbReference type="InterPro" id="IPR018201">
    <property type="entry name" value="Ketoacyl_synth_AS"/>
</dbReference>
<dbReference type="InterPro" id="IPR016036">
    <property type="entry name" value="Malonyl_transacylase_ACP-bd"/>
</dbReference>
<comment type="caution">
    <text evidence="8">Lacks conserved residue(s) required for the propagation of feature annotation.</text>
</comment>
<dbReference type="Pfam" id="PF13602">
    <property type="entry name" value="ADH_zinc_N_2"/>
    <property type="match status" value="1"/>
</dbReference>
<dbReference type="SUPFAM" id="SSF47336">
    <property type="entry name" value="ACP-like"/>
    <property type="match status" value="1"/>
</dbReference>
<dbReference type="InterPro" id="IPR013154">
    <property type="entry name" value="ADH-like_N"/>
</dbReference>
<dbReference type="InterPro" id="IPR036736">
    <property type="entry name" value="ACP-like_sf"/>
</dbReference>
<dbReference type="InterPro" id="IPR014043">
    <property type="entry name" value="Acyl_transferase_dom"/>
</dbReference>
<evidence type="ECO:0000256" key="5">
    <source>
        <dbReference type="ARBA" id="ARBA00023002"/>
    </source>
</evidence>
<dbReference type="InterPro" id="IPR020807">
    <property type="entry name" value="PKS_DH"/>
</dbReference>
<evidence type="ECO:0000256" key="6">
    <source>
        <dbReference type="ARBA" id="ARBA00023268"/>
    </source>
</evidence>
<dbReference type="SUPFAM" id="SSF52151">
    <property type="entry name" value="FabD/lysophospholipase-like"/>
    <property type="match status" value="1"/>
</dbReference>
<evidence type="ECO:0000256" key="4">
    <source>
        <dbReference type="ARBA" id="ARBA00022857"/>
    </source>
</evidence>
<feature type="region of interest" description="N-terminal hotdog fold" evidence="8">
    <location>
        <begin position="903"/>
        <end position="1046"/>
    </location>
</feature>
<dbReference type="SUPFAM" id="SSF51735">
    <property type="entry name" value="NAD(P)-binding Rossmann-fold domains"/>
    <property type="match status" value="2"/>
</dbReference>
<proteinExistence type="predicted"/>
<dbReference type="InterPro" id="IPR049551">
    <property type="entry name" value="PKS_DH_C"/>
</dbReference>
<dbReference type="InterPro" id="IPR011032">
    <property type="entry name" value="GroES-like_sf"/>
</dbReference>
<keyword evidence="7" id="KW-0012">Acyltransferase</keyword>
<dbReference type="SUPFAM" id="SSF53901">
    <property type="entry name" value="Thiolase-like"/>
    <property type="match status" value="1"/>
</dbReference>
<keyword evidence="2" id="KW-0597">Phosphoprotein</keyword>
<dbReference type="InterPro" id="IPR057326">
    <property type="entry name" value="KR_dom"/>
</dbReference>
<feature type="domain" description="PKS/mFAS DH" evidence="12">
    <location>
        <begin position="903"/>
        <end position="1217"/>
    </location>
</feature>
<dbReference type="Pfam" id="PF00109">
    <property type="entry name" value="ketoacyl-synt"/>
    <property type="match status" value="1"/>
</dbReference>
<dbReference type="PROSITE" id="PS52004">
    <property type="entry name" value="KS3_2"/>
    <property type="match status" value="1"/>
</dbReference>
<dbReference type="SMART" id="SM00823">
    <property type="entry name" value="PKS_PP"/>
    <property type="match status" value="1"/>
</dbReference>
<dbReference type="InterPro" id="IPR049900">
    <property type="entry name" value="PKS_mFAS_DH"/>
</dbReference>